<sequence length="59" mass="6613">MTLTMKQAIDQSSPIATVTLIGVVMWAAQTFSCLLGRRLRRQPVDSEKTEYNNDPATTR</sequence>
<protein>
    <submittedName>
        <fullName evidence="2">Uncharacterized protein</fullName>
    </submittedName>
</protein>
<dbReference type="Proteomes" id="UP000518752">
    <property type="component" value="Unassembled WGS sequence"/>
</dbReference>
<gene>
    <name evidence="2" type="ORF">D9757_006938</name>
</gene>
<comment type="caution">
    <text evidence="2">The sequence shown here is derived from an EMBL/GenBank/DDBJ whole genome shotgun (WGS) entry which is preliminary data.</text>
</comment>
<name>A0A8H5HIY9_9AGAR</name>
<accession>A0A8H5HIY9</accession>
<organism evidence="2 3">
    <name type="scientific">Collybiopsis confluens</name>
    <dbReference type="NCBI Taxonomy" id="2823264"/>
    <lineage>
        <taxon>Eukaryota</taxon>
        <taxon>Fungi</taxon>
        <taxon>Dikarya</taxon>
        <taxon>Basidiomycota</taxon>
        <taxon>Agaricomycotina</taxon>
        <taxon>Agaricomycetes</taxon>
        <taxon>Agaricomycetidae</taxon>
        <taxon>Agaricales</taxon>
        <taxon>Marasmiineae</taxon>
        <taxon>Omphalotaceae</taxon>
        <taxon>Collybiopsis</taxon>
    </lineage>
</organism>
<proteinExistence type="predicted"/>
<keyword evidence="1" id="KW-0812">Transmembrane</keyword>
<evidence type="ECO:0000313" key="2">
    <source>
        <dbReference type="EMBL" id="KAF5383981.1"/>
    </source>
</evidence>
<evidence type="ECO:0000313" key="3">
    <source>
        <dbReference type="Proteomes" id="UP000518752"/>
    </source>
</evidence>
<reference evidence="2 3" key="1">
    <citation type="journal article" date="2020" name="ISME J.">
        <title>Uncovering the hidden diversity of litter-decomposition mechanisms in mushroom-forming fungi.</title>
        <authorList>
            <person name="Floudas D."/>
            <person name="Bentzer J."/>
            <person name="Ahren D."/>
            <person name="Johansson T."/>
            <person name="Persson P."/>
            <person name="Tunlid A."/>
        </authorList>
    </citation>
    <scope>NUCLEOTIDE SEQUENCE [LARGE SCALE GENOMIC DNA]</scope>
    <source>
        <strain evidence="2 3">CBS 406.79</strain>
    </source>
</reference>
<keyword evidence="1" id="KW-0472">Membrane</keyword>
<feature type="transmembrane region" description="Helical" evidence="1">
    <location>
        <begin position="15"/>
        <end position="35"/>
    </location>
</feature>
<keyword evidence="1" id="KW-1133">Transmembrane helix</keyword>
<dbReference type="AlphaFoldDB" id="A0A8H5HIY9"/>
<keyword evidence="3" id="KW-1185">Reference proteome</keyword>
<dbReference type="EMBL" id="JAACJN010000045">
    <property type="protein sequence ID" value="KAF5383981.1"/>
    <property type="molecule type" value="Genomic_DNA"/>
</dbReference>
<evidence type="ECO:0000256" key="1">
    <source>
        <dbReference type="SAM" id="Phobius"/>
    </source>
</evidence>